<dbReference type="SUPFAM" id="SSF81901">
    <property type="entry name" value="HCP-like"/>
    <property type="match status" value="1"/>
</dbReference>
<dbReference type="EMBL" id="JALNTZ010000009">
    <property type="protein sequence ID" value="KAJ3640896.1"/>
    <property type="molecule type" value="Genomic_DNA"/>
</dbReference>
<dbReference type="InterPro" id="IPR019734">
    <property type="entry name" value="TPR_rpt"/>
</dbReference>
<dbReference type="GO" id="GO:0005737">
    <property type="term" value="C:cytoplasm"/>
    <property type="evidence" value="ECO:0007669"/>
    <property type="project" value="TreeGrafter"/>
</dbReference>
<organism evidence="8 9">
    <name type="scientific">Zophobas morio</name>
    <dbReference type="NCBI Taxonomy" id="2755281"/>
    <lineage>
        <taxon>Eukaryota</taxon>
        <taxon>Metazoa</taxon>
        <taxon>Ecdysozoa</taxon>
        <taxon>Arthropoda</taxon>
        <taxon>Hexapoda</taxon>
        <taxon>Insecta</taxon>
        <taxon>Pterygota</taxon>
        <taxon>Neoptera</taxon>
        <taxon>Endopterygota</taxon>
        <taxon>Coleoptera</taxon>
        <taxon>Polyphaga</taxon>
        <taxon>Cucujiformia</taxon>
        <taxon>Tenebrionidae</taxon>
        <taxon>Zophobas</taxon>
    </lineage>
</organism>
<accession>A0AA38M2J5</accession>
<dbReference type="Proteomes" id="UP001168821">
    <property type="component" value="Unassembled WGS sequence"/>
</dbReference>
<dbReference type="AlphaFoldDB" id="A0AA38M2J5"/>
<name>A0AA38M2J5_9CUCU</name>
<evidence type="ECO:0000256" key="7">
    <source>
        <dbReference type="PROSITE-ProRule" id="PRU00339"/>
    </source>
</evidence>
<evidence type="ECO:0000256" key="5">
    <source>
        <dbReference type="ARBA" id="ARBA00022803"/>
    </source>
</evidence>
<keyword evidence="6" id="KW-0131">Cell cycle</keyword>
<keyword evidence="3" id="KW-0498">Mitosis</keyword>
<evidence type="ECO:0000256" key="1">
    <source>
        <dbReference type="ARBA" id="ARBA00022618"/>
    </source>
</evidence>
<comment type="caution">
    <text evidence="8">The sequence shown here is derived from an EMBL/GenBank/DDBJ whole genome shotgun (WGS) entry which is preliminary data.</text>
</comment>
<dbReference type="Gene3D" id="1.25.40.10">
    <property type="entry name" value="Tetratricopeptide repeat domain"/>
    <property type="match status" value="2"/>
</dbReference>
<dbReference type="InterPro" id="IPR011990">
    <property type="entry name" value="TPR-like_helical_dom_sf"/>
</dbReference>
<protein>
    <recommendedName>
        <fullName evidence="10">Cell division cycle protein 16-like protein</fullName>
    </recommendedName>
</protein>
<sequence>MKTATSTCINVDNYRKLVKTYLDLHAYQAALFWADKVVTLTNNPRDVYWLAQCMFLLKQYHRASHLLRSRNLDKSYILCNCLTVKCLLEANELNEAKQVIDSLDLDLLVHTTSVSAQFPLAAESMLFDDTPKNQVFASVFLLKGKLLESMDNRGPAAECYKQALQYDVYCYEAFDSLIKYQMLTASEEKDLLSSLPLNQQCNSEEAEIVLTLYESKLKKYHTPVADPNLGNKIPPEVLSLHVSSLPNTPNVVVTPTSLSTPNVVARNNDKNLIMNEIKAEQMHMEGCDKIILLKLKGSLDLQVADAERLYYNCDYQQCIELTEAILKEDPFHSGCLPVHVACQVELKQSNKLFSLAHNLVDLYPTMAVSWFAVGCYYYIIGKSDFARRYLAKATSLDRLFGPAWLAYGHSFAIENEHDQAMAAYFKASQLMKGCHLPLLYIGLECGLTNNTELAEKFFKQAQNIAPDDPFVMHEMGVIAFQNMNYKMAEKHFRDALDRIRRVKSDLIPKRWESLLNNLGHTCRKLEKYDEALEFHHQALLLSPQSPSTYSAIAFTHALIGHTEEAADWFHKALGLKNDDSFCTTMLNYVIEQLAEEQPPYPGAPDHIPKFDIEPKILGNGEPSGITQSPSMGASDMSMTIEIDMADASGMIREEL</sequence>
<dbReference type="GO" id="GO:0016567">
    <property type="term" value="P:protein ubiquitination"/>
    <property type="evidence" value="ECO:0007669"/>
    <property type="project" value="TreeGrafter"/>
</dbReference>
<evidence type="ECO:0000256" key="6">
    <source>
        <dbReference type="ARBA" id="ARBA00023306"/>
    </source>
</evidence>
<dbReference type="Pfam" id="PF13424">
    <property type="entry name" value="TPR_12"/>
    <property type="match status" value="1"/>
</dbReference>
<evidence type="ECO:0000256" key="4">
    <source>
        <dbReference type="ARBA" id="ARBA00022786"/>
    </source>
</evidence>
<keyword evidence="1" id="KW-0132">Cell division</keyword>
<dbReference type="PROSITE" id="PS50005">
    <property type="entry name" value="TPR"/>
    <property type="match status" value="1"/>
</dbReference>
<dbReference type="SMART" id="SM00028">
    <property type="entry name" value="TPR"/>
    <property type="match status" value="7"/>
</dbReference>
<keyword evidence="2" id="KW-0677">Repeat</keyword>
<keyword evidence="9" id="KW-1185">Reference proteome</keyword>
<dbReference type="GO" id="GO:0051301">
    <property type="term" value="P:cell division"/>
    <property type="evidence" value="ECO:0007669"/>
    <property type="project" value="UniProtKB-KW"/>
</dbReference>
<dbReference type="Pfam" id="PF12895">
    <property type="entry name" value="ANAPC3"/>
    <property type="match status" value="1"/>
</dbReference>
<feature type="repeat" description="TPR" evidence="7">
    <location>
        <begin position="512"/>
        <end position="545"/>
    </location>
</feature>
<dbReference type="GO" id="GO:0045842">
    <property type="term" value="P:positive regulation of mitotic metaphase/anaphase transition"/>
    <property type="evidence" value="ECO:0007669"/>
    <property type="project" value="TreeGrafter"/>
</dbReference>
<dbReference type="PANTHER" id="PTHR12558">
    <property type="entry name" value="CELL DIVISION CYCLE 16,23,27"/>
    <property type="match status" value="1"/>
</dbReference>
<dbReference type="GO" id="GO:0005680">
    <property type="term" value="C:anaphase-promoting complex"/>
    <property type="evidence" value="ECO:0007669"/>
    <property type="project" value="TreeGrafter"/>
</dbReference>
<gene>
    <name evidence="8" type="ORF">Zmor_027429</name>
</gene>
<evidence type="ECO:0008006" key="10">
    <source>
        <dbReference type="Google" id="ProtNLM"/>
    </source>
</evidence>
<keyword evidence="5 7" id="KW-0802">TPR repeat</keyword>
<dbReference type="PANTHER" id="PTHR12558:SF9">
    <property type="entry name" value="CELL DIVISION CYCLE PROTEIN 16 HOMOLOG"/>
    <property type="match status" value="1"/>
</dbReference>
<evidence type="ECO:0000313" key="8">
    <source>
        <dbReference type="EMBL" id="KAJ3640896.1"/>
    </source>
</evidence>
<evidence type="ECO:0000313" key="9">
    <source>
        <dbReference type="Proteomes" id="UP001168821"/>
    </source>
</evidence>
<keyword evidence="4" id="KW-0833">Ubl conjugation pathway</keyword>
<evidence type="ECO:0000256" key="3">
    <source>
        <dbReference type="ARBA" id="ARBA00022776"/>
    </source>
</evidence>
<dbReference type="SUPFAM" id="SSF48452">
    <property type="entry name" value="TPR-like"/>
    <property type="match status" value="2"/>
</dbReference>
<reference evidence="8" key="1">
    <citation type="journal article" date="2023" name="G3 (Bethesda)">
        <title>Whole genome assemblies of Zophobas morio and Tenebrio molitor.</title>
        <authorList>
            <person name="Kaur S."/>
            <person name="Stinson S.A."/>
            <person name="diCenzo G.C."/>
        </authorList>
    </citation>
    <scope>NUCLEOTIDE SEQUENCE</scope>
    <source>
        <strain evidence="8">QUZm001</strain>
    </source>
</reference>
<proteinExistence type="predicted"/>
<evidence type="ECO:0000256" key="2">
    <source>
        <dbReference type="ARBA" id="ARBA00022737"/>
    </source>
</evidence>
<dbReference type="GO" id="GO:0031145">
    <property type="term" value="P:anaphase-promoting complex-dependent catabolic process"/>
    <property type="evidence" value="ECO:0007669"/>
    <property type="project" value="TreeGrafter"/>
</dbReference>